<dbReference type="RefSeq" id="WP_379273997.1">
    <property type="nucleotide sequence ID" value="NZ_JBHUGT010000036.1"/>
</dbReference>
<dbReference type="InterPro" id="IPR001789">
    <property type="entry name" value="Sig_transdc_resp-reg_receiver"/>
</dbReference>
<keyword evidence="9" id="KW-1185">Reference proteome</keyword>
<name>A0ABW5QXS3_9BACL</name>
<dbReference type="InterPro" id="IPR016032">
    <property type="entry name" value="Sig_transdc_resp-reg_C-effctor"/>
</dbReference>
<proteinExistence type="inferred from homology"/>
<keyword evidence="3" id="KW-0805">Transcription regulation</keyword>
<keyword evidence="5" id="KW-0804">Transcription</keyword>
<dbReference type="SUPFAM" id="SSF48452">
    <property type="entry name" value="TPR-like"/>
    <property type="match status" value="1"/>
</dbReference>
<dbReference type="PROSITE" id="PS50110">
    <property type="entry name" value="RESPONSE_REGULATORY"/>
    <property type="match status" value="1"/>
</dbReference>
<dbReference type="Proteomes" id="UP001597493">
    <property type="component" value="Unassembled WGS sequence"/>
</dbReference>
<accession>A0ABW5QXS3</accession>
<reference evidence="9" key="1">
    <citation type="journal article" date="2019" name="Int. J. Syst. Evol. Microbiol.">
        <title>The Global Catalogue of Microorganisms (GCM) 10K type strain sequencing project: providing services to taxonomists for standard genome sequencing and annotation.</title>
        <authorList>
            <consortium name="The Broad Institute Genomics Platform"/>
            <consortium name="The Broad Institute Genome Sequencing Center for Infectious Disease"/>
            <person name="Wu L."/>
            <person name="Ma J."/>
        </authorList>
    </citation>
    <scope>NUCLEOTIDE SEQUENCE [LARGE SCALE GENOMIC DNA]</scope>
    <source>
        <strain evidence="9">TISTR 1827</strain>
    </source>
</reference>
<dbReference type="InterPro" id="IPR011006">
    <property type="entry name" value="CheY-like_superfamily"/>
</dbReference>
<dbReference type="SUPFAM" id="SSF46894">
    <property type="entry name" value="C-terminal effector domain of the bipartite response regulators"/>
    <property type="match status" value="1"/>
</dbReference>
<dbReference type="Gene3D" id="1.10.10.10">
    <property type="entry name" value="Winged helix-like DNA-binding domain superfamily/Winged helix DNA-binding domain"/>
    <property type="match status" value="1"/>
</dbReference>
<sequence>MAFLDIQMPVIGGFELAEKLLQLQPNAQIIFVTAYEKYAVKAFEVNALDYLLKPVGEERLAVAIRRAFEANERLTSNAGKTAMVCCLQSLRYKDQSGNMQEFAWRTYKAAELFAYLIHHRGKTVGRQELIDLLWPEYDMQRATAQLHTAVYQIRKIIELAGLDLQIKYVDRGYRLVWGSVKLDVEEWEKSLKQAPPVRPDTLESHLEIIRLNTGDYLEDHHYAWADYEQHRVRLLWLNHVREVADCYASLGKYADAEQLYRQMIVRMPDAEDGYFGLMKIYAEMNHDSEVRRLFLQINDILREELDIDPSSELNDWYLRWSADKLSVQEKRVHE</sequence>
<dbReference type="InterPro" id="IPR036388">
    <property type="entry name" value="WH-like_DNA-bd_sf"/>
</dbReference>
<evidence type="ECO:0000256" key="2">
    <source>
        <dbReference type="ARBA" id="ARBA00023012"/>
    </source>
</evidence>
<gene>
    <name evidence="8" type="ORF">ACFSW5_13735</name>
</gene>
<dbReference type="Pfam" id="PF00072">
    <property type="entry name" value="Response_reg"/>
    <property type="match status" value="1"/>
</dbReference>
<evidence type="ECO:0000313" key="9">
    <source>
        <dbReference type="Proteomes" id="UP001597493"/>
    </source>
</evidence>
<evidence type="ECO:0000256" key="4">
    <source>
        <dbReference type="ARBA" id="ARBA00023125"/>
    </source>
</evidence>
<dbReference type="InterPro" id="IPR001867">
    <property type="entry name" value="OmpR/PhoB-type_DNA-bd"/>
</dbReference>
<dbReference type="EMBL" id="JBHUMY010000013">
    <property type="protein sequence ID" value="MFD2661311.1"/>
    <property type="molecule type" value="Genomic_DNA"/>
</dbReference>
<dbReference type="PANTHER" id="PTHR35807">
    <property type="entry name" value="TRANSCRIPTIONAL REGULATOR REDD-RELATED"/>
    <property type="match status" value="1"/>
</dbReference>
<dbReference type="SMART" id="SM00862">
    <property type="entry name" value="Trans_reg_C"/>
    <property type="match status" value="1"/>
</dbReference>
<dbReference type="InterPro" id="IPR005158">
    <property type="entry name" value="BTAD"/>
</dbReference>
<evidence type="ECO:0000313" key="8">
    <source>
        <dbReference type="EMBL" id="MFD2661311.1"/>
    </source>
</evidence>
<dbReference type="Pfam" id="PF03704">
    <property type="entry name" value="BTAD"/>
    <property type="match status" value="1"/>
</dbReference>
<keyword evidence="2" id="KW-0902">Two-component regulatory system</keyword>
<evidence type="ECO:0000259" key="7">
    <source>
        <dbReference type="PROSITE" id="PS50110"/>
    </source>
</evidence>
<feature type="domain" description="Response regulatory" evidence="7">
    <location>
        <begin position="1"/>
        <end position="68"/>
    </location>
</feature>
<dbReference type="InterPro" id="IPR011990">
    <property type="entry name" value="TPR-like_helical_dom_sf"/>
</dbReference>
<keyword evidence="4" id="KW-0238">DNA-binding</keyword>
<dbReference type="InterPro" id="IPR051677">
    <property type="entry name" value="AfsR-DnrI-RedD_regulator"/>
</dbReference>
<comment type="similarity">
    <text evidence="1">Belongs to the AfsR/DnrI/RedD regulatory family.</text>
</comment>
<comment type="caution">
    <text evidence="8">The sequence shown here is derived from an EMBL/GenBank/DDBJ whole genome shotgun (WGS) entry which is preliminary data.</text>
</comment>
<evidence type="ECO:0000256" key="6">
    <source>
        <dbReference type="PROSITE-ProRule" id="PRU00169"/>
    </source>
</evidence>
<dbReference type="Gene3D" id="1.25.40.10">
    <property type="entry name" value="Tetratricopeptide repeat domain"/>
    <property type="match status" value="1"/>
</dbReference>
<protein>
    <submittedName>
        <fullName evidence="8">Response regulator</fullName>
    </submittedName>
</protein>
<dbReference type="SMART" id="SM01043">
    <property type="entry name" value="BTAD"/>
    <property type="match status" value="1"/>
</dbReference>
<dbReference type="SUPFAM" id="SSF52172">
    <property type="entry name" value="CheY-like"/>
    <property type="match status" value="1"/>
</dbReference>
<organism evidence="8 9">
    <name type="scientific">Paenibacillus thailandensis</name>
    <dbReference type="NCBI Taxonomy" id="393250"/>
    <lineage>
        <taxon>Bacteria</taxon>
        <taxon>Bacillati</taxon>
        <taxon>Bacillota</taxon>
        <taxon>Bacilli</taxon>
        <taxon>Bacillales</taxon>
        <taxon>Paenibacillaceae</taxon>
        <taxon>Paenibacillus</taxon>
    </lineage>
</organism>
<dbReference type="PANTHER" id="PTHR35807:SF2">
    <property type="entry name" value="TRANSCRIPTIONAL ACTIVATOR DOMAIN"/>
    <property type="match status" value="1"/>
</dbReference>
<evidence type="ECO:0000256" key="3">
    <source>
        <dbReference type="ARBA" id="ARBA00023015"/>
    </source>
</evidence>
<feature type="modified residue" description="4-aspartylphosphate" evidence="6">
    <location>
        <position position="5"/>
    </location>
</feature>
<evidence type="ECO:0000256" key="5">
    <source>
        <dbReference type="ARBA" id="ARBA00023163"/>
    </source>
</evidence>
<dbReference type="Pfam" id="PF00486">
    <property type="entry name" value="Trans_reg_C"/>
    <property type="match status" value="1"/>
</dbReference>
<keyword evidence="6" id="KW-0597">Phosphoprotein</keyword>
<evidence type="ECO:0000256" key="1">
    <source>
        <dbReference type="ARBA" id="ARBA00005820"/>
    </source>
</evidence>
<dbReference type="Gene3D" id="3.40.50.2300">
    <property type="match status" value="1"/>
</dbReference>